<feature type="domain" description="DUF202" evidence="7">
    <location>
        <begin position="69"/>
        <end position="132"/>
    </location>
</feature>
<comment type="caution">
    <text evidence="8">The sequence shown here is derived from an EMBL/GenBank/DDBJ whole genome shotgun (WGS) entry which is preliminary data.</text>
</comment>
<dbReference type="InterPro" id="IPR003807">
    <property type="entry name" value="DUF202"/>
</dbReference>
<name>A0A4S2GX45_9PROT</name>
<keyword evidence="2 6" id="KW-0812">Transmembrane</keyword>
<keyword evidence="4 6" id="KW-0472">Membrane</keyword>
<dbReference type="EMBL" id="SRXW01000005">
    <property type="protein sequence ID" value="TGY87667.1"/>
    <property type="molecule type" value="Genomic_DNA"/>
</dbReference>
<dbReference type="Proteomes" id="UP000308054">
    <property type="component" value="Unassembled WGS sequence"/>
</dbReference>
<keyword evidence="3 6" id="KW-1133">Transmembrane helix</keyword>
<evidence type="ECO:0000256" key="6">
    <source>
        <dbReference type="SAM" id="Phobius"/>
    </source>
</evidence>
<evidence type="ECO:0000313" key="8">
    <source>
        <dbReference type="EMBL" id="TGY87667.1"/>
    </source>
</evidence>
<evidence type="ECO:0000256" key="5">
    <source>
        <dbReference type="SAM" id="MobiDB-lite"/>
    </source>
</evidence>
<evidence type="ECO:0000256" key="3">
    <source>
        <dbReference type="ARBA" id="ARBA00022989"/>
    </source>
</evidence>
<feature type="transmembrane region" description="Helical" evidence="6">
    <location>
        <begin position="80"/>
        <end position="99"/>
    </location>
</feature>
<evidence type="ECO:0000256" key="1">
    <source>
        <dbReference type="ARBA" id="ARBA00004127"/>
    </source>
</evidence>
<evidence type="ECO:0000259" key="7">
    <source>
        <dbReference type="Pfam" id="PF02656"/>
    </source>
</evidence>
<evidence type="ECO:0000256" key="4">
    <source>
        <dbReference type="ARBA" id="ARBA00023136"/>
    </source>
</evidence>
<dbReference type="GO" id="GO:0012505">
    <property type="term" value="C:endomembrane system"/>
    <property type="evidence" value="ECO:0007669"/>
    <property type="project" value="UniProtKB-SubCell"/>
</dbReference>
<protein>
    <submittedName>
        <fullName evidence="8">DUF202 domain-containing protein</fullName>
    </submittedName>
</protein>
<sequence length="171" mass="18477">MTMTSPDCAMSSPPLTRRRACPGAPALSRAQGASPGRTALLPRSDARPGMDSGDKEELAEQRTEWAEDRTLLANERTYGGWARTALAALGIALGFHAIFNLAERAWIAKIGATLFILIALGIIVLAHRNAFEVIGRMERHQVAALRSTNLWIITTMLAAGSVLLGVLLWMI</sequence>
<feature type="transmembrane region" description="Helical" evidence="6">
    <location>
        <begin position="148"/>
        <end position="170"/>
    </location>
</feature>
<feature type="transmembrane region" description="Helical" evidence="6">
    <location>
        <begin position="105"/>
        <end position="127"/>
    </location>
</feature>
<dbReference type="AlphaFoldDB" id="A0A4S2GX45"/>
<comment type="subcellular location">
    <subcellularLocation>
        <location evidence="1">Endomembrane system</location>
        <topology evidence="1">Multi-pass membrane protein</topology>
    </subcellularLocation>
</comment>
<evidence type="ECO:0000313" key="9">
    <source>
        <dbReference type="Proteomes" id="UP000308054"/>
    </source>
</evidence>
<evidence type="ECO:0000256" key="2">
    <source>
        <dbReference type="ARBA" id="ARBA00022692"/>
    </source>
</evidence>
<feature type="region of interest" description="Disordered" evidence="5">
    <location>
        <begin position="1"/>
        <end position="61"/>
    </location>
</feature>
<dbReference type="Pfam" id="PF02656">
    <property type="entry name" value="DUF202"/>
    <property type="match status" value="1"/>
</dbReference>
<feature type="compositionally biased region" description="Basic and acidic residues" evidence="5">
    <location>
        <begin position="44"/>
        <end position="61"/>
    </location>
</feature>
<proteinExistence type="predicted"/>
<gene>
    <name evidence="8" type="ORF">E5163_14640</name>
</gene>
<reference evidence="8 9" key="1">
    <citation type="journal article" date="2017" name="Int. J. Syst. Evol. Microbiol.">
        <title>Marinicauda algicola sp. nov., isolated from a marine red alga Rhodosorus marinus.</title>
        <authorList>
            <person name="Jeong S.E."/>
            <person name="Jeon S.H."/>
            <person name="Chun B.H."/>
            <person name="Kim D.W."/>
            <person name="Jeon C.O."/>
        </authorList>
    </citation>
    <scope>NUCLEOTIDE SEQUENCE [LARGE SCALE GENOMIC DNA]</scope>
    <source>
        <strain evidence="8 9">JCM 31718</strain>
    </source>
</reference>
<accession>A0A4S2GX45</accession>
<organism evidence="8 9">
    <name type="scientific">Marinicauda algicola</name>
    <dbReference type="NCBI Taxonomy" id="2029849"/>
    <lineage>
        <taxon>Bacteria</taxon>
        <taxon>Pseudomonadati</taxon>
        <taxon>Pseudomonadota</taxon>
        <taxon>Alphaproteobacteria</taxon>
        <taxon>Maricaulales</taxon>
        <taxon>Maricaulaceae</taxon>
        <taxon>Marinicauda</taxon>
    </lineage>
</organism>
<keyword evidence="9" id="KW-1185">Reference proteome</keyword>